<evidence type="ECO:0000313" key="3">
    <source>
        <dbReference type="Proteomes" id="UP001163046"/>
    </source>
</evidence>
<keyword evidence="3" id="KW-1185">Reference proteome</keyword>
<feature type="region of interest" description="Disordered" evidence="1">
    <location>
        <begin position="50"/>
        <end position="69"/>
    </location>
</feature>
<evidence type="ECO:0000313" key="2">
    <source>
        <dbReference type="EMBL" id="KAJ7380401.1"/>
    </source>
</evidence>
<evidence type="ECO:0000256" key="1">
    <source>
        <dbReference type="SAM" id="MobiDB-lite"/>
    </source>
</evidence>
<feature type="region of interest" description="Disordered" evidence="1">
    <location>
        <begin position="95"/>
        <end position="127"/>
    </location>
</feature>
<proteinExistence type="predicted"/>
<protein>
    <submittedName>
        <fullName evidence="2">Anion exchange protein 3</fullName>
    </submittedName>
</protein>
<comment type="caution">
    <text evidence="2">The sequence shown here is derived from an EMBL/GenBank/DDBJ whole genome shotgun (WGS) entry which is preliminary data.</text>
</comment>
<dbReference type="Proteomes" id="UP001163046">
    <property type="component" value="Unassembled WGS sequence"/>
</dbReference>
<name>A0A9W9ZEU8_9CNID</name>
<organism evidence="2 3">
    <name type="scientific">Desmophyllum pertusum</name>
    <dbReference type="NCBI Taxonomy" id="174260"/>
    <lineage>
        <taxon>Eukaryota</taxon>
        <taxon>Metazoa</taxon>
        <taxon>Cnidaria</taxon>
        <taxon>Anthozoa</taxon>
        <taxon>Hexacorallia</taxon>
        <taxon>Scleractinia</taxon>
        <taxon>Caryophylliina</taxon>
        <taxon>Caryophylliidae</taxon>
        <taxon>Desmophyllum</taxon>
    </lineage>
</organism>
<reference evidence="2" key="1">
    <citation type="submission" date="2023-01" db="EMBL/GenBank/DDBJ databases">
        <title>Genome assembly of the deep-sea coral Lophelia pertusa.</title>
        <authorList>
            <person name="Herrera S."/>
            <person name="Cordes E."/>
        </authorList>
    </citation>
    <scope>NUCLEOTIDE SEQUENCE</scope>
    <source>
        <strain evidence="2">USNM1676648</strain>
        <tissue evidence="2">Polyp</tissue>
    </source>
</reference>
<sequence length="127" mass="13924">MVITDQLSQTDSNKVLAALLLRHRHQHQLSPIARRPSSYNLLAMARKDSKPSMVADDSEHGIVEPGEGDIVDDGTIRLKIDDSADDMNVQEISQLPLTDVKQEPKQEVSFAPEPPVVEGGGETKNLT</sequence>
<dbReference type="AlphaFoldDB" id="A0A9W9ZEU8"/>
<gene>
    <name evidence="2" type="primary">SLC4A3_4</name>
    <name evidence="2" type="ORF">OS493_008858</name>
</gene>
<dbReference type="EMBL" id="MU826353">
    <property type="protein sequence ID" value="KAJ7380401.1"/>
    <property type="molecule type" value="Genomic_DNA"/>
</dbReference>
<accession>A0A9W9ZEU8</accession>
<feature type="compositionally biased region" description="Gly residues" evidence="1">
    <location>
        <begin position="118"/>
        <end position="127"/>
    </location>
</feature>